<sequence>MADHSSTSVPFITKRFEFESNLNNLLVNADYVKPSTIQCHKCKLKNRICVCQTIDSEIGSTDGYVIDELLECKKNLNELRNCLDEIDISQWSRHTNLHDNTSLIHHTLAQTAKGEAFELLTNAWIKFYEILFQCNLLDLCNPPVSNIVSSFHIAECPGSFISALNHYLHTIKGGAKLRWKATSLNPYFEGNNHNVILKEDILFRDTYYHWIKGLDDSGDITIKENLEYIWSSTRPNKYSKELFLADIVTADGSFNCQHAPNQQEILTAKLIYSELVCALGMLRVGGVLLLKMFTLFEHTSLSIFVILSICFKRLQVVKPVLSKDSSAEIYVLGICFNGIGSALLSKLCNVIGKLGNNALIPSKWIPHEFRSEYIMCAKYFSEFQTRWLRQTISLFNQPNDENNLYKLKREFAKKFIEKNKILPLPITSRLVPSPTFMNGLITGAETSSIGHMDCRWYSTLQDRINHYVKYTNLQRYMQNNKNSTLAIVEVTWSETCNKRNRSDISNYGSNKFEYFTVLEGKNAVIDKLLQSLTLQLYLKENWFAPVKSLDTNGYKMSYFVDNDLMYDCIDINSKICGEINPITFADCVEIYCASGEMLSDPAALPSSTAVDLSLILQKFGTAGEFLHGRYPKYAEITNDTTQKFAATCLLKRHSCSGHIIYTRNNSFNLPEKETNFHFESATDLMQALDSFVGSGKIISSKIVDLLALYNEGKTYKHLVEMSLSDATKRSYNFVYIDPVAGLPYFKDPFGAEVNSKIILTGQLVLGINLIADGGDLVIHLSTTLTRYTVCLILALRCVFDNVNLFRPSSVPNWSKRNYLICRKFNDKDNCVFRHYIQCLWDANSLHNQSKLAVLQPLLPIYFSAPDFVRPLYEYNTMLLRLELEDLKLRLQSNGNGSGTNECSGGSENVASFICEYLKDYLYPGDLAKYSITPTKNLDPNMEQEVDIESPLISSPEPSPTLLSEIWCDGNSA</sequence>
<keyword evidence="5" id="KW-0949">S-adenosyl-L-methionine</keyword>
<dbReference type="PROSITE" id="PS51614">
    <property type="entry name" value="SAM_MT_ADRIFT"/>
    <property type="match status" value="1"/>
</dbReference>
<evidence type="ECO:0000256" key="6">
    <source>
        <dbReference type="ARBA" id="ARBA00049477"/>
    </source>
</evidence>
<dbReference type="PANTHER" id="PTHR16121">
    <property type="entry name" value="CAP-SPECIFIC MRNA (NUCLEOSIDE-2'-O-)-METHYLTRANSFERASE 1-RELATED"/>
    <property type="match status" value="1"/>
</dbReference>
<gene>
    <name evidence="8" type="ORF">BMR1_02g01785</name>
</gene>
<evidence type="ECO:0000313" key="8">
    <source>
        <dbReference type="EMBL" id="SJK85942.1"/>
    </source>
</evidence>
<dbReference type="Proteomes" id="UP000002899">
    <property type="component" value="Chromosome II"/>
</dbReference>
<evidence type="ECO:0000256" key="5">
    <source>
        <dbReference type="ARBA" id="ARBA00022691"/>
    </source>
</evidence>
<reference evidence="8 9" key="2">
    <citation type="journal article" date="2013" name="PLoS ONE">
        <title>Whole genome mapping and re-organization of the nuclear and mitochondrial genomes of Babesia microti isolates.</title>
        <authorList>
            <person name="Cornillot E."/>
            <person name="Dassouli A."/>
            <person name="Garg A."/>
            <person name="Pachikara N."/>
            <person name="Randazzo S."/>
            <person name="Depoix D."/>
            <person name="Carcy B."/>
            <person name="Delbecq S."/>
            <person name="Frutos R."/>
            <person name="Silva J.C."/>
            <person name="Sutton R."/>
            <person name="Krause P.J."/>
            <person name="Mamoun C.B."/>
        </authorList>
    </citation>
    <scope>NUCLEOTIDE SEQUENCE [LARGE SCALE GENOMIC DNA]</scope>
    <source>
        <strain evidence="8 9">RI</strain>
    </source>
</reference>
<dbReference type="EMBL" id="FO082872">
    <property type="protein sequence ID" value="SJK85942.1"/>
    <property type="molecule type" value="Genomic_DNA"/>
</dbReference>
<dbReference type="InterPro" id="IPR002877">
    <property type="entry name" value="RNA_MeTrfase_FtsJ_dom"/>
</dbReference>
<dbReference type="VEuPathDB" id="PiroplasmaDB:BMR1_02g01785"/>
<evidence type="ECO:0000259" key="7">
    <source>
        <dbReference type="PROSITE" id="PS51614"/>
    </source>
</evidence>
<dbReference type="GeneID" id="24424140"/>
<dbReference type="KEGG" id="bmic:BMR1_02g01785"/>
<dbReference type="EC" id="2.1.1.296" evidence="1"/>
<dbReference type="OrthoDB" id="429597at2759"/>
<dbReference type="PANTHER" id="PTHR16121:SF2">
    <property type="entry name" value="CAP-SPECIFIC MRNA (NUCLEOSIDE-2'-O-)-METHYLTRANSFERASE 2"/>
    <property type="match status" value="1"/>
</dbReference>
<evidence type="ECO:0000256" key="1">
    <source>
        <dbReference type="ARBA" id="ARBA00012770"/>
    </source>
</evidence>
<evidence type="ECO:0000313" key="9">
    <source>
        <dbReference type="Proteomes" id="UP000002899"/>
    </source>
</evidence>
<dbReference type="InterPro" id="IPR050851">
    <property type="entry name" value="mRNA_Cap_2O-Ribose_MeTrfase"/>
</dbReference>
<keyword evidence="4 8" id="KW-0808">Transferase</keyword>
<reference evidence="8 9" key="3">
    <citation type="journal article" date="2016" name="Sci. Rep.">
        <title>Genome-wide diversity and gene expression profiling of Babesia microti isolates identify polymorphic genes that mediate host-pathogen interactions.</title>
        <authorList>
            <person name="Silva J.C."/>
            <person name="Cornillot E."/>
            <person name="McCracken C."/>
            <person name="Usmani-Brown S."/>
            <person name="Dwivedi A."/>
            <person name="Ifeonu O.O."/>
            <person name="Crabtree J."/>
            <person name="Gotia H.T."/>
            <person name="Virji A.Z."/>
            <person name="Reynes C."/>
            <person name="Colinge J."/>
            <person name="Kumar V."/>
            <person name="Lawres L."/>
            <person name="Pazzi J.E."/>
            <person name="Pablo J.V."/>
            <person name="Hung C."/>
            <person name="Brancato J."/>
            <person name="Kumari P."/>
            <person name="Orvis J."/>
            <person name="Tretina K."/>
            <person name="Chibucos M."/>
            <person name="Ott S."/>
            <person name="Sadzewicz L."/>
            <person name="Sengamalay N."/>
            <person name="Shetty A.C."/>
            <person name="Su Q."/>
            <person name="Tallon L."/>
            <person name="Fraser C.M."/>
            <person name="Frutos R."/>
            <person name="Molina D.M."/>
            <person name="Krause P.J."/>
            <person name="Ben Mamoun C."/>
        </authorList>
    </citation>
    <scope>NUCLEOTIDE SEQUENCE [LARGE SCALE GENOMIC DNA]</scope>
    <source>
        <strain evidence="8 9">RI</strain>
    </source>
</reference>
<dbReference type="AlphaFoldDB" id="A0A1R4AAB2"/>
<dbReference type="GO" id="GO:0006370">
    <property type="term" value="P:7-methylguanosine mRNA capping"/>
    <property type="evidence" value="ECO:0007669"/>
    <property type="project" value="TreeGrafter"/>
</dbReference>
<dbReference type="Gene3D" id="3.40.50.12760">
    <property type="match status" value="2"/>
</dbReference>
<dbReference type="InterPro" id="IPR025807">
    <property type="entry name" value="Adrift-typ_MeTrfase"/>
</dbReference>
<proteinExistence type="predicted"/>
<dbReference type="GO" id="GO:0032259">
    <property type="term" value="P:methylation"/>
    <property type="evidence" value="ECO:0007669"/>
    <property type="project" value="UniProtKB-KW"/>
</dbReference>
<feature type="domain" description="Adrift-type SAM-dependent 2'-O-MTase" evidence="7">
    <location>
        <begin position="118"/>
        <end position="338"/>
    </location>
</feature>
<name>A0A1R4AAB2_BABMR</name>
<accession>A0A1R4AAB2</accession>
<dbReference type="GO" id="GO:0120550">
    <property type="term" value="F:methyltransferase cap2 activity"/>
    <property type="evidence" value="ECO:0007669"/>
    <property type="project" value="UniProtKB-EC"/>
</dbReference>
<keyword evidence="9" id="KW-1185">Reference proteome</keyword>
<organism evidence="8 9">
    <name type="scientific">Babesia microti (strain RI)</name>
    <dbReference type="NCBI Taxonomy" id="1133968"/>
    <lineage>
        <taxon>Eukaryota</taxon>
        <taxon>Sar</taxon>
        <taxon>Alveolata</taxon>
        <taxon>Apicomplexa</taxon>
        <taxon>Aconoidasida</taxon>
        <taxon>Piroplasmida</taxon>
        <taxon>Babesiidae</taxon>
        <taxon>Babesia</taxon>
    </lineage>
</organism>
<dbReference type="Pfam" id="PF01728">
    <property type="entry name" value="FtsJ"/>
    <property type="match status" value="1"/>
</dbReference>
<protein>
    <recommendedName>
        <fullName evidence="2">Cap-specific mRNA (nucleoside-2'-O-)-methyltransferase 2</fullName>
        <ecNumber evidence="1">2.1.1.296</ecNumber>
    </recommendedName>
</protein>
<evidence type="ECO:0000256" key="3">
    <source>
        <dbReference type="ARBA" id="ARBA00022603"/>
    </source>
</evidence>
<dbReference type="SUPFAM" id="SSF53335">
    <property type="entry name" value="S-adenosyl-L-methionine-dependent methyltransferases"/>
    <property type="match status" value="2"/>
</dbReference>
<dbReference type="GO" id="GO:0005737">
    <property type="term" value="C:cytoplasm"/>
    <property type="evidence" value="ECO:0007669"/>
    <property type="project" value="TreeGrafter"/>
</dbReference>
<dbReference type="InterPro" id="IPR029063">
    <property type="entry name" value="SAM-dependent_MTases_sf"/>
</dbReference>
<evidence type="ECO:0000256" key="4">
    <source>
        <dbReference type="ARBA" id="ARBA00022679"/>
    </source>
</evidence>
<comment type="catalytic activity">
    <reaction evidence="6">
        <text>a 5'-end (N(7)-methyl 5'-triphosphoguanosine)-(2'-O-methyl-ribonucleoside)-(ribonucleotide) in mRNA + S-adenosyl-L-methionine = a 5'-end (N(7)-methyl 5'-triphosphoguanosine)-(2'-O-methyl-ribonucleoside)-(2'-O-methyl-ribonucleotide) in mRNA + S-adenosyl-L-homocysteine + H(+)</text>
        <dbReference type="Rhea" id="RHEA:67024"/>
        <dbReference type="Rhea" id="RHEA-COMP:17169"/>
        <dbReference type="Rhea" id="RHEA-COMP:17170"/>
        <dbReference type="ChEBI" id="CHEBI:15378"/>
        <dbReference type="ChEBI" id="CHEBI:57856"/>
        <dbReference type="ChEBI" id="CHEBI:59789"/>
        <dbReference type="ChEBI" id="CHEBI:167612"/>
        <dbReference type="ChEBI" id="CHEBI:167614"/>
        <dbReference type="EC" id="2.1.1.296"/>
    </reaction>
</comment>
<dbReference type="RefSeq" id="XP_021338148.1">
    <property type="nucleotide sequence ID" value="XM_021481513.1"/>
</dbReference>
<evidence type="ECO:0000256" key="2">
    <source>
        <dbReference type="ARBA" id="ARBA00021134"/>
    </source>
</evidence>
<keyword evidence="3 8" id="KW-0489">Methyltransferase</keyword>
<dbReference type="GO" id="GO:0005634">
    <property type="term" value="C:nucleus"/>
    <property type="evidence" value="ECO:0007669"/>
    <property type="project" value="TreeGrafter"/>
</dbReference>
<reference evidence="8 9" key="1">
    <citation type="journal article" date="2012" name="Nucleic Acids Res.">
        <title>Sequencing of the smallest Apicomplexan genome from the human pathogen Babesia microti.</title>
        <authorList>
            <person name="Cornillot E."/>
            <person name="Hadj-Kaddour K."/>
            <person name="Dassouli A."/>
            <person name="Noel B."/>
            <person name="Ranwez V."/>
            <person name="Vacherie B."/>
            <person name="Augagneur Y."/>
            <person name="Bres V."/>
            <person name="Duclos A."/>
            <person name="Randazzo S."/>
            <person name="Carcy B."/>
            <person name="Debierre-Grockiego F."/>
            <person name="Delbecq S."/>
            <person name="Moubri-Menage K."/>
            <person name="Shams-Eldin H."/>
            <person name="Usmani-Brown S."/>
            <person name="Bringaud F."/>
            <person name="Wincker P."/>
            <person name="Vivares C.P."/>
            <person name="Schwarz R.T."/>
            <person name="Schetters T.P."/>
            <person name="Krause P.J."/>
            <person name="Gorenflot A."/>
            <person name="Berry V."/>
            <person name="Barbe V."/>
            <person name="Ben Mamoun C."/>
        </authorList>
    </citation>
    <scope>NUCLEOTIDE SEQUENCE [LARGE SCALE GENOMIC DNA]</scope>
    <source>
        <strain evidence="8 9">RI</strain>
    </source>
</reference>
<dbReference type="GO" id="GO:0004483">
    <property type="term" value="F:methyltransferase cap1 activity"/>
    <property type="evidence" value="ECO:0007669"/>
    <property type="project" value="UniProtKB-ARBA"/>
</dbReference>